<evidence type="ECO:0000313" key="8">
    <source>
        <dbReference type="EMBL" id="PSR29327.1"/>
    </source>
</evidence>
<dbReference type="InterPro" id="IPR006076">
    <property type="entry name" value="FAD-dep_OxRdtase"/>
</dbReference>
<evidence type="ECO:0000256" key="5">
    <source>
        <dbReference type="ARBA" id="ARBA00023002"/>
    </source>
</evidence>
<dbReference type="Gene3D" id="3.30.9.10">
    <property type="entry name" value="D-Amino Acid Oxidase, subunit A, domain 2"/>
    <property type="match status" value="1"/>
</dbReference>
<dbReference type="EMBL" id="PXYT01000016">
    <property type="protein sequence ID" value="PSR29327.1"/>
    <property type="molecule type" value="Genomic_DNA"/>
</dbReference>
<evidence type="ECO:0000256" key="2">
    <source>
        <dbReference type="ARBA" id="ARBA00007330"/>
    </source>
</evidence>
<name>A0A2T2X4C3_9FIRM</name>
<organism evidence="8 9">
    <name type="scientific">Sulfobacillus benefaciens</name>
    <dbReference type="NCBI Taxonomy" id="453960"/>
    <lineage>
        <taxon>Bacteria</taxon>
        <taxon>Bacillati</taxon>
        <taxon>Bacillota</taxon>
        <taxon>Clostridia</taxon>
        <taxon>Eubacteriales</taxon>
        <taxon>Clostridiales Family XVII. Incertae Sedis</taxon>
        <taxon>Sulfobacillus</taxon>
    </lineage>
</organism>
<keyword evidence="4" id="KW-0274">FAD</keyword>
<dbReference type="Gene3D" id="1.10.10.1100">
    <property type="entry name" value="BFD-like [2Fe-2S]-binding domain"/>
    <property type="match status" value="1"/>
</dbReference>
<proteinExistence type="inferred from homology"/>
<keyword evidence="5" id="KW-0560">Oxidoreductase</keyword>
<evidence type="ECO:0000259" key="7">
    <source>
        <dbReference type="Pfam" id="PF01266"/>
    </source>
</evidence>
<dbReference type="GO" id="GO:0006072">
    <property type="term" value="P:glycerol-3-phosphate metabolic process"/>
    <property type="evidence" value="ECO:0007669"/>
    <property type="project" value="InterPro"/>
</dbReference>
<dbReference type="InterPro" id="IPR000447">
    <property type="entry name" value="G3P_DH_FAD-dep"/>
</dbReference>
<dbReference type="PRINTS" id="PR01001">
    <property type="entry name" value="FADG3PDH"/>
</dbReference>
<evidence type="ECO:0000256" key="1">
    <source>
        <dbReference type="ARBA" id="ARBA00001974"/>
    </source>
</evidence>
<protein>
    <submittedName>
        <fullName evidence="8">Glycerol 3-phosphate dehydrogenase</fullName>
    </submittedName>
</protein>
<dbReference type="SUPFAM" id="SSF54373">
    <property type="entry name" value="FAD-linked reductases, C-terminal domain"/>
    <property type="match status" value="1"/>
</dbReference>
<dbReference type="Proteomes" id="UP000242699">
    <property type="component" value="Unassembled WGS sequence"/>
</dbReference>
<dbReference type="GO" id="GO:0004368">
    <property type="term" value="F:glycerol-3-phosphate dehydrogenase (quinone) activity"/>
    <property type="evidence" value="ECO:0007669"/>
    <property type="project" value="InterPro"/>
</dbReference>
<dbReference type="PANTHER" id="PTHR11985:SF15">
    <property type="entry name" value="GLYCEROL-3-PHOSPHATE DEHYDROGENASE, MITOCHONDRIAL"/>
    <property type="match status" value="1"/>
</dbReference>
<dbReference type="SUPFAM" id="SSF51905">
    <property type="entry name" value="FAD/NAD(P)-binding domain"/>
    <property type="match status" value="1"/>
</dbReference>
<evidence type="ECO:0000256" key="4">
    <source>
        <dbReference type="ARBA" id="ARBA00022827"/>
    </source>
</evidence>
<dbReference type="AlphaFoldDB" id="A0A2T2X4C3"/>
<accession>A0A2T2X4C3</accession>
<sequence length="513" mass="56520">MVIVVGAGATGLGIAWDLVLRGIRVTVIEQGEVGSGTSGRFHGLLHSGARYAVTDPVAAEDCWHENQVLKRIAAAAIDDTGGYFVQTHESDEAYRIRWEQGMRQMGIPYRAEALGTLSRATGESLAAFRAFYVPDAVLEGFRLLQLLQQNIRLLGGDVLVHTRLAGVNTHGGTVRGVLVEGPDGQREMAADVLINAAGPWAQNVSALIGDKLSLQLSYGLMLIFAQRRIKTVVNRLREPGDGDIIVPHREVAILGTTDIAVDEPDAPQPPIDDVIKLWQLGKDMVPGIENWRVLRAFTGVRPLYAGTANTSDPRQVSRDFKVIDHKTRQGPEGAFSVVGGKWTTFRLMAEHCVDDVCRYLGAYTPCRTDRVPLRPPQPDLHQPISPEPGDQTIYCECESVKGHQLQAMDGSLDNWRTGTWFSMGPCQGTVCAHRAVTLYCQKNPGEDYASQLRHFRHEREKGMQAAALGINARQWALQKAVRFQTLGESWDEPKGVADIATRPEKDSEEEYRT</sequence>
<reference evidence="8 9" key="1">
    <citation type="journal article" date="2014" name="BMC Genomics">
        <title>Comparison of environmental and isolate Sulfobacillus genomes reveals diverse carbon, sulfur, nitrogen, and hydrogen metabolisms.</title>
        <authorList>
            <person name="Justice N.B."/>
            <person name="Norman A."/>
            <person name="Brown C.T."/>
            <person name="Singh A."/>
            <person name="Thomas B.C."/>
            <person name="Banfield J.F."/>
        </authorList>
    </citation>
    <scope>NUCLEOTIDE SEQUENCE [LARGE SCALE GENOMIC DNA]</scope>
    <source>
        <strain evidence="8">AMDSBA1</strain>
    </source>
</reference>
<dbReference type="Pfam" id="PF01266">
    <property type="entry name" value="DAO"/>
    <property type="match status" value="1"/>
</dbReference>
<dbReference type="InterPro" id="IPR036188">
    <property type="entry name" value="FAD/NAD-bd_sf"/>
</dbReference>
<feature type="domain" description="FAD dependent oxidoreductase" evidence="7">
    <location>
        <begin position="2"/>
        <end position="304"/>
    </location>
</feature>
<comment type="caution">
    <text evidence="8">The sequence shown here is derived from an EMBL/GenBank/DDBJ whole genome shotgun (WGS) entry which is preliminary data.</text>
</comment>
<dbReference type="Gene3D" id="3.50.50.60">
    <property type="entry name" value="FAD/NAD(P)-binding domain"/>
    <property type="match status" value="2"/>
</dbReference>
<comment type="cofactor">
    <cofactor evidence="1">
        <name>FAD</name>
        <dbReference type="ChEBI" id="CHEBI:57692"/>
    </cofactor>
</comment>
<evidence type="ECO:0000256" key="6">
    <source>
        <dbReference type="SAM" id="MobiDB-lite"/>
    </source>
</evidence>
<keyword evidence="3" id="KW-0285">Flavoprotein</keyword>
<evidence type="ECO:0000313" key="9">
    <source>
        <dbReference type="Proteomes" id="UP000242699"/>
    </source>
</evidence>
<dbReference type="PANTHER" id="PTHR11985">
    <property type="entry name" value="GLYCEROL-3-PHOSPHATE DEHYDROGENASE"/>
    <property type="match status" value="1"/>
</dbReference>
<comment type="similarity">
    <text evidence="2">Belongs to the FAD-dependent glycerol-3-phosphate dehydrogenase family.</text>
</comment>
<dbReference type="InterPro" id="IPR041854">
    <property type="entry name" value="BFD-like_2Fe2S-bd_dom_sf"/>
</dbReference>
<gene>
    <name evidence="8" type="ORF">C7B43_08250</name>
</gene>
<feature type="region of interest" description="Disordered" evidence="6">
    <location>
        <begin position="492"/>
        <end position="513"/>
    </location>
</feature>
<evidence type="ECO:0000256" key="3">
    <source>
        <dbReference type="ARBA" id="ARBA00022630"/>
    </source>
</evidence>